<dbReference type="OrthoDB" id="9783105at2"/>
<keyword evidence="5" id="KW-1185">Reference proteome</keyword>
<dbReference type="GO" id="GO:0000166">
    <property type="term" value="F:nucleotide binding"/>
    <property type="evidence" value="ECO:0007669"/>
    <property type="project" value="InterPro"/>
</dbReference>
<dbReference type="Proteomes" id="UP000199006">
    <property type="component" value="Unassembled WGS sequence"/>
</dbReference>
<proteinExistence type="inferred from homology"/>
<dbReference type="InterPro" id="IPR004104">
    <property type="entry name" value="Gfo/Idh/MocA-like_OxRdtase_C"/>
</dbReference>
<dbReference type="Pfam" id="PF02894">
    <property type="entry name" value="GFO_IDH_MocA_C"/>
    <property type="match status" value="1"/>
</dbReference>
<dbReference type="SUPFAM" id="SSF51735">
    <property type="entry name" value="NAD(P)-binding Rossmann-fold domains"/>
    <property type="match status" value="1"/>
</dbReference>
<dbReference type="InterPro" id="IPR036291">
    <property type="entry name" value="NAD(P)-bd_dom_sf"/>
</dbReference>
<dbReference type="PANTHER" id="PTHR43377:SF2">
    <property type="entry name" value="BINDING ROSSMANN FOLD OXIDOREDUCTASE, PUTATIVE (AFU_ORTHOLOGUE AFUA_4G00560)-RELATED"/>
    <property type="match status" value="1"/>
</dbReference>
<dbReference type="STRING" id="29563.SAMN02983006_00093"/>
<dbReference type="Gene3D" id="3.30.360.10">
    <property type="entry name" value="Dihydrodipicolinate Reductase, domain 2"/>
    <property type="match status" value="1"/>
</dbReference>
<evidence type="ECO:0000259" key="2">
    <source>
        <dbReference type="Pfam" id="PF01408"/>
    </source>
</evidence>
<dbReference type="SUPFAM" id="SSF55347">
    <property type="entry name" value="Glyceraldehyde-3-phosphate dehydrogenase-like, C-terminal domain"/>
    <property type="match status" value="1"/>
</dbReference>
<dbReference type="InterPro" id="IPR000683">
    <property type="entry name" value="Gfo/Idh/MocA-like_OxRdtase_N"/>
</dbReference>
<evidence type="ECO:0000259" key="3">
    <source>
        <dbReference type="Pfam" id="PF02894"/>
    </source>
</evidence>
<dbReference type="EMBL" id="FOTI01000001">
    <property type="protein sequence ID" value="SFL07818.1"/>
    <property type="molecule type" value="Genomic_DNA"/>
</dbReference>
<comment type="similarity">
    <text evidence="1">Belongs to the Gfo/Idh/MocA family.</text>
</comment>
<name>A0A1I4EPY2_9FIRM</name>
<feature type="domain" description="Gfo/Idh/MocA-like oxidoreductase N-terminal" evidence="2">
    <location>
        <begin position="2"/>
        <end position="128"/>
    </location>
</feature>
<dbReference type="Pfam" id="PF01408">
    <property type="entry name" value="GFO_IDH_MocA"/>
    <property type="match status" value="1"/>
</dbReference>
<dbReference type="AlphaFoldDB" id="A0A1I4EPY2"/>
<dbReference type="PANTHER" id="PTHR43377">
    <property type="entry name" value="BILIVERDIN REDUCTASE A"/>
    <property type="match status" value="1"/>
</dbReference>
<dbReference type="Gene3D" id="3.40.50.720">
    <property type="entry name" value="NAD(P)-binding Rossmann-like Domain"/>
    <property type="match status" value="1"/>
</dbReference>
<accession>A0A1I4EPY2</accession>
<feature type="domain" description="Gfo/Idh/MocA-like oxidoreductase C-terminal" evidence="3">
    <location>
        <begin position="140"/>
        <end position="413"/>
    </location>
</feature>
<reference evidence="4 5" key="1">
    <citation type="submission" date="2016-10" db="EMBL/GenBank/DDBJ databases">
        <authorList>
            <person name="de Groot N.N."/>
        </authorList>
    </citation>
    <scope>NUCLEOTIDE SEQUENCE [LARGE SCALE GENOMIC DNA]</scope>
    <source>
        <strain evidence="4 5">ATCC 51327</strain>
    </source>
</reference>
<evidence type="ECO:0000313" key="4">
    <source>
        <dbReference type="EMBL" id="SFL07818.1"/>
    </source>
</evidence>
<evidence type="ECO:0000256" key="1">
    <source>
        <dbReference type="ARBA" id="ARBA00010928"/>
    </source>
</evidence>
<organism evidence="4 5">
    <name type="scientific">Halanaerobium salsuginis</name>
    <dbReference type="NCBI Taxonomy" id="29563"/>
    <lineage>
        <taxon>Bacteria</taxon>
        <taxon>Bacillati</taxon>
        <taxon>Bacillota</taxon>
        <taxon>Clostridia</taxon>
        <taxon>Halanaerobiales</taxon>
        <taxon>Halanaerobiaceae</taxon>
        <taxon>Halanaerobium</taxon>
    </lineage>
</organism>
<dbReference type="InterPro" id="IPR051450">
    <property type="entry name" value="Gfo/Idh/MocA_Oxidoreductases"/>
</dbReference>
<evidence type="ECO:0000313" key="5">
    <source>
        <dbReference type="Proteomes" id="UP000199006"/>
    </source>
</evidence>
<sequence length="426" mass="49149">MMRYAIIGTGSRAAMYYEALVKNEKIAAENELVALLDLNQTRMDYVNQQLELSLPTYKPHQFEEMIAKENIEGIVVTTKDAHHHEYIIKGLEKDLKVITEKPMTTNEEKNQAILDTMAATGNDLTVTFNYRYSPYRSKLKELLQSGVIGQITMVEFHWYLDTTHGADYYRRWHGEKRNSGSLWVHKATHHFDLVNWWLDSAPAEVFAFGEKRFYQPETFPYRMRCHNCDAKKECKFYLDLSASEKLTGLYLEAEKEDGYFRDRCVFSPEINIWDTRTLTVKYQNRALLSYSLNNYAPYEGYKVAFIGTKGRIEQDVVEASYISGHDGKLERQTSENNIRMEVFPLFKESYLIETEVESEGHGGGDKRLLEDIFLENPAADPLHRQAGGYDGAMSILTGIAARRSIEKEQPIKISALVDFPAEFELK</sequence>
<protein>
    <submittedName>
        <fullName evidence="4">Oxidoreductase family, C-terminal alpha/beta domain</fullName>
    </submittedName>
</protein>
<dbReference type="RefSeq" id="WP_089857969.1">
    <property type="nucleotide sequence ID" value="NZ_FOTI01000001.1"/>
</dbReference>
<gene>
    <name evidence="4" type="ORF">SAMN02983006_00093</name>
</gene>